<sequence length="124" mass="13791">MYQENPALQTRTRSGLRPTSDMLLPGSPFQPFPLSSVLPQRKHPLRQSDSPAERGDTSGCRERGDPNRAEPNRPELERKRREAGGEAAAARAPVTQVPHPFFSRVPRRGDRKCPGDPDCPIRGL</sequence>
<name>A0AAV1F080_XYRNO</name>
<protein>
    <submittedName>
        <fullName evidence="2">Uncharacterized protein</fullName>
    </submittedName>
</protein>
<dbReference type="Proteomes" id="UP001178508">
    <property type="component" value="Chromosome 4"/>
</dbReference>
<organism evidence="2 3">
    <name type="scientific">Xyrichtys novacula</name>
    <name type="common">Pearly razorfish</name>
    <name type="synonym">Hemipteronotus novacula</name>
    <dbReference type="NCBI Taxonomy" id="13765"/>
    <lineage>
        <taxon>Eukaryota</taxon>
        <taxon>Metazoa</taxon>
        <taxon>Chordata</taxon>
        <taxon>Craniata</taxon>
        <taxon>Vertebrata</taxon>
        <taxon>Euteleostomi</taxon>
        <taxon>Actinopterygii</taxon>
        <taxon>Neopterygii</taxon>
        <taxon>Teleostei</taxon>
        <taxon>Neoteleostei</taxon>
        <taxon>Acanthomorphata</taxon>
        <taxon>Eupercaria</taxon>
        <taxon>Labriformes</taxon>
        <taxon>Labridae</taxon>
        <taxon>Xyrichtys</taxon>
    </lineage>
</organism>
<keyword evidence="3" id="KW-1185">Reference proteome</keyword>
<dbReference type="AlphaFoldDB" id="A0AAV1F080"/>
<feature type="compositionally biased region" description="Polar residues" evidence="1">
    <location>
        <begin position="1"/>
        <end position="13"/>
    </location>
</feature>
<feature type="region of interest" description="Disordered" evidence="1">
    <location>
        <begin position="1"/>
        <end position="124"/>
    </location>
</feature>
<dbReference type="EMBL" id="OY660867">
    <property type="protein sequence ID" value="CAJ1054438.1"/>
    <property type="molecule type" value="Genomic_DNA"/>
</dbReference>
<gene>
    <name evidence="2" type="ORF">XNOV1_A009094</name>
</gene>
<proteinExistence type="predicted"/>
<reference evidence="2" key="1">
    <citation type="submission" date="2023-08" db="EMBL/GenBank/DDBJ databases">
        <authorList>
            <person name="Alioto T."/>
            <person name="Alioto T."/>
            <person name="Gomez Garrido J."/>
        </authorList>
    </citation>
    <scope>NUCLEOTIDE SEQUENCE</scope>
</reference>
<accession>A0AAV1F080</accession>
<feature type="compositionally biased region" description="Basic and acidic residues" evidence="1">
    <location>
        <begin position="51"/>
        <end position="84"/>
    </location>
</feature>
<evidence type="ECO:0000256" key="1">
    <source>
        <dbReference type="SAM" id="MobiDB-lite"/>
    </source>
</evidence>
<evidence type="ECO:0000313" key="2">
    <source>
        <dbReference type="EMBL" id="CAJ1054438.1"/>
    </source>
</evidence>
<evidence type="ECO:0000313" key="3">
    <source>
        <dbReference type="Proteomes" id="UP001178508"/>
    </source>
</evidence>